<sequence length="163" mass="17857">MYELPQANGRWSSWPASIGCLGPHRRPQSSRRDGCDGVGIKRHRLLLSHYTQTPSTYQPHISHNHLQTPSSQLPNKTSPPKSRETIIITAAPSIPSPGNHKRTSAISNLSPRPYSPTATTIITDLSFNQAKISLIPETLKLANACTTRADPSLSTRTQDVNDS</sequence>
<feature type="region of interest" description="Disordered" evidence="1">
    <location>
        <begin position="54"/>
        <end position="111"/>
    </location>
</feature>
<keyword evidence="3" id="KW-1185">Reference proteome</keyword>
<evidence type="ECO:0000313" key="3">
    <source>
        <dbReference type="Proteomes" id="UP000663193"/>
    </source>
</evidence>
<dbReference type="AlphaFoldDB" id="A0A7U2FCE4"/>
<reference evidence="3" key="1">
    <citation type="journal article" date="2021" name="BMC Genomics">
        <title>Chromosome-level genome assembly and manually-curated proteome of model necrotroph Parastagonospora nodorum Sn15 reveals a genome-wide trove of candidate effector homologs, and redundancy of virulence-related functions within an accessory chromosome.</title>
        <authorList>
            <person name="Bertazzoni S."/>
            <person name="Jones D.A.B."/>
            <person name="Phan H.T."/>
            <person name="Tan K.-C."/>
            <person name="Hane J.K."/>
        </authorList>
    </citation>
    <scope>NUCLEOTIDE SEQUENCE [LARGE SCALE GENOMIC DNA]</scope>
    <source>
        <strain evidence="3">SN15 / ATCC MYA-4574 / FGSC 10173)</strain>
    </source>
</reference>
<gene>
    <name evidence="2" type="ORF">JI435_113940</name>
</gene>
<dbReference type="EMBL" id="CP069036">
    <property type="protein sequence ID" value="QRD02652.1"/>
    <property type="molecule type" value="Genomic_DNA"/>
</dbReference>
<name>A0A7U2FCE4_PHANO</name>
<evidence type="ECO:0000313" key="2">
    <source>
        <dbReference type="EMBL" id="QRD02652.1"/>
    </source>
</evidence>
<dbReference type="KEGG" id="pno:SNOG_11394"/>
<accession>A0A7U2FCE4</accession>
<protein>
    <submittedName>
        <fullName evidence="2">Uncharacterized protein</fullName>
    </submittedName>
</protein>
<feature type="compositionally biased region" description="Low complexity" evidence="1">
    <location>
        <begin position="85"/>
        <end position="97"/>
    </location>
</feature>
<organism evidence="2 3">
    <name type="scientific">Phaeosphaeria nodorum (strain SN15 / ATCC MYA-4574 / FGSC 10173)</name>
    <name type="common">Glume blotch fungus</name>
    <name type="synonym">Parastagonospora nodorum</name>
    <dbReference type="NCBI Taxonomy" id="321614"/>
    <lineage>
        <taxon>Eukaryota</taxon>
        <taxon>Fungi</taxon>
        <taxon>Dikarya</taxon>
        <taxon>Ascomycota</taxon>
        <taxon>Pezizomycotina</taxon>
        <taxon>Dothideomycetes</taxon>
        <taxon>Pleosporomycetidae</taxon>
        <taxon>Pleosporales</taxon>
        <taxon>Pleosporineae</taxon>
        <taxon>Phaeosphaeriaceae</taxon>
        <taxon>Parastagonospora</taxon>
    </lineage>
</organism>
<dbReference type="RefSeq" id="XP_001801637.1">
    <property type="nucleotide sequence ID" value="XM_001801585.1"/>
</dbReference>
<proteinExistence type="predicted"/>
<dbReference type="VEuPathDB" id="FungiDB:JI435_113940"/>
<evidence type="ECO:0000256" key="1">
    <source>
        <dbReference type="SAM" id="MobiDB-lite"/>
    </source>
</evidence>
<dbReference type="Proteomes" id="UP000663193">
    <property type="component" value="Chromosome 14"/>
</dbReference>
<feature type="compositionally biased region" description="Polar residues" evidence="1">
    <location>
        <begin position="54"/>
        <end position="80"/>
    </location>
</feature>